<sequence length="100" mass="11628">MTANSRRLKLGQEIEIPIADSKSQFTHACQIVKKLRITRGKRWVPTLIKGLGRRRYLRTTNLSNQPLTLFDDKWVGIWLSGDRIPRHPDFVPVGSRLYNE</sequence>
<accession>A0A2P4XKA5</accession>
<dbReference type="EMBL" id="NCKW01009797">
    <property type="protein sequence ID" value="POM65992.1"/>
    <property type="molecule type" value="Genomic_DNA"/>
</dbReference>
<evidence type="ECO:0000313" key="2">
    <source>
        <dbReference type="Proteomes" id="UP000237271"/>
    </source>
</evidence>
<name>A0A2P4XKA5_9STRA</name>
<keyword evidence="2" id="KW-1185">Reference proteome</keyword>
<reference evidence="1 2" key="1">
    <citation type="journal article" date="2017" name="Genome Biol. Evol.">
        <title>Phytophthora megakarya and P. palmivora, closely related causal agents of cacao black pod rot, underwent increases in genome sizes and gene numbers by different mechanisms.</title>
        <authorList>
            <person name="Ali S.S."/>
            <person name="Shao J."/>
            <person name="Lary D.J."/>
            <person name="Kronmiller B."/>
            <person name="Shen D."/>
            <person name="Strem M.D."/>
            <person name="Amoako-Attah I."/>
            <person name="Akrofi A.Y."/>
            <person name="Begoude B.A."/>
            <person name="Ten Hoopen G.M."/>
            <person name="Coulibaly K."/>
            <person name="Kebe B.I."/>
            <person name="Melnick R.L."/>
            <person name="Guiltinan M.J."/>
            <person name="Tyler B.M."/>
            <person name="Meinhardt L.W."/>
            <person name="Bailey B.A."/>
        </authorList>
    </citation>
    <scope>NUCLEOTIDE SEQUENCE [LARGE SCALE GENOMIC DNA]</scope>
    <source>
        <strain evidence="2">sbr112.9</strain>
    </source>
</reference>
<comment type="caution">
    <text evidence="1">The sequence shown here is derived from an EMBL/GenBank/DDBJ whole genome shotgun (WGS) entry which is preliminary data.</text>
</comment>
<evidence type="ECO:0000313" key="1">
    <source>
        <dbReference type="EMBL" id="POM65992.1"/>
    </source>
</evidence>
<organism evidence="1 2">
    <name type="scientific">Phytophthora palmivora</name>
    <dbReference type="NCBI Taxonomy" id="4796"/>
    <lineage>
        <taxon>Eukaryota</taxon>
        <taxon>Sar</taxon>
        <taxon>Stramenopiles</taxon>
        <taxon>Oomycota</taxon>
        <taxon>Peronosporomycetes</taxon>
        <taxon>Peronosporales</taxon>
        <taxon>Peronosporaceae</taxon>
        <taxon>Phytophthora</taxon>
    </lineage>
</organism>
<gene>
    <name evidence="1" type="ORF">PHPALM_18212</name>
</gene>
<dbReference type="OrthoDB" id="116059at2759"/>
<dbReference type="Proteomes" id="UP000237271">
    <property type="component" value="Unassembled WGS sequence"/>
</dbReference>
<protein>
    <submittedName>
        <fullName evidence="1">Uncharacterized protein</fullName>
    </submittedName>
</protein>
<proteinExistence type="predicted"/>
<dbReference type="AlphaFoldDB" id="A0A2P4XKA5"/>